<reference evidence="2" key="2">
    <citation type="journal article" date="2016" name="Front. Microbiol.">
        <title>The Regulatory Protein RosR Affects Rhizobium leguminosarum bv. trifolii Protein Profiles, Cell Surface Properties, and Symbiosis with Clover.</title>
        <authorList>
            <person name="Rachwal K."/>
            <person name="Boguszewska A."/>
            <person name="Kopcinska J."/>
            <person name="Karas M."/>
            <person name="Tchorzewski M."/>
            <person name="Janczarek M."/>
        </authorList>
    </citation>
    <scope>NUCLEOTIDE SEQUENCE</scope>
    <source>
        <strain evidence="2">Rt24.2</strain>
    </source>
</reference>
<feature type="region of interest" description="Disordered" evidence="1">
    <location>
        <begin position="21"/>
        <end position="94"/>
    </location>
</feature>
<protein>
    <submittedName>
        <fullName evidence="2">Uncharacterized protein</fullName>
    </submittedName>
</protein>
<dbReference type="EMBL" id="KX487557">
    <property type="protein sequence ID" value="AOO89921.1"/>
    <property type="molecule type" value="Genomic_DNA"/>
</dbReference>
<proteinExistence type="predicted"/>
<dbReference type="AlphaFoldDB" id="A0A1C9HTD2"/>
<organism evidence="2">
    <name type="scientific">Rhizobium leguminosarum bv. trifolii</name>
    <dbReference type="NCBI Taxonomy" id="386"/>
    <lineage>
        <taxon>Bacteria</taxon>
        <taxon>Pseudomonadati</taxon>
        <taxon>Pseudomonadota</taxon>
        <taxon>Alphaproteobacteria</taxon>
        <taxon>Hyphomicrobiales</taxon>
        <taxon>Rhizobiaceae</taxon>
        <taxon>Rhizobium/Agrobacterium group</taxon>
        <taxon>Rhizobium</taxon>
    </lineage>
</organism>
<sequence length="94" mass="10627">MSRERGNLSCRRELAFTAPMQRTCPTTLQPDVTDMDESKNYLNTDEIQADDQLSPKPVEGKDPPRRVRRSEEAIAEGSDDTERVRVQPPVANPD</sequence>
<accession>A0A1C9HTD2</accession>
<reference evidence="2" key="1">
    <citation type="journal article" date="2015" name="BMC Genomics">
        <title>Transcriptome profiling of a Rhizobium leguminosarum bv. trifolii rosR mutant reveals the role of the transcriptional regulator RosR in motility, synthesis of cell-surface components, and other cellular processes.</title>
        <authorList>
            <person name="Rachwal K."/>
            <person name="Matczynska E."/>
            <person name="Janczarek M."/>
        </authorList>
    </citation>
    <scope>NUCLEOTIDE SEQUENCE</scope>
    <source>
        <strain evidence="2">Rt24.2</strain>
    </source>
</reference>
<evidence type="ECO:0000313" key="2">
    <source>
        <dbReference type="EMBL" id="AOO89921.1"/>
    </source>
</evidence>
<name>A0A1C9HTD2_RHILT</name>
<evidence type="ECO:0000256" key="1">
    <source>
        <dbReference type="SAM" id="MobiDB-lite"/>
    </source>
</evidence>
<feature type="compositionally biased region" description="Basic and acidic residues" evidence="1">
    <location>
        <begin position="58"/>
        <end position="72"/>
    </location>
</feature>